<dbReference type="Pfam" id="PF00664">
    <property type="entry name" value="ABC_membrane"/>
    <property type="match status" value="1"/>
</dbReference>
<dbReference type="PROSITE" id="PS50893">
    <property type="entry name" value="ABC_TRANSPORTER_2"/>
    <property type="match status" value="1"/>
</dbReference>
<dbReference type="InterPro" id="IPR039421">
    <property type="entry name" value="Type_1_exporter"/>
</dbReference>
<dbReference type="STRING" id="237018.SAMN04489723_104308"/>
<evidence type="ECO:0000313" key="9">
    <source>
        <dbReference type="Proteomes" id="UP000198790"/>
    </source>
</evidence>
<keyword evidence="9" id="KW-1185">Reference proteome</keyword>
<dbReference type="GO" id="GO:0016887">
    <property type="term" value="F:ATP hydrolysis activity"/>
    <property type="evidence" value="ECO:0007669"/>
    <property type="project" value="InterPro"/>
</dbReference>
<evidence type="ECO:0000256" key="5">
    <source>
        <dbReference type="SAM" id="Phobius"/>
    </source>
</evidence>
<feature type="domain" description="ABC transporter" evidence="6">
    <location>
        <begin position="342"/>
        <end position="569"/>
    </location>
</feature>
<evidence type="ECO:0000259" key="7">
    <source>
        <dbReference type="PROSITE" id="PS50929"/>
    </source>
</evidence>
<evidence type="ECO:0000256" key="1">
    <source>
        <dbReference type="ARBA" id="ARBA00004651"/>
    </source>
</evidence>
<sequence>MHNSKTITPMKRFFNLLKEEKDQVYSIYFYAILNGLVALSLPLGIQAILNFVLGGRITTSWVVLVIIVAAGIAFGGFLQISQLQITEKLQQRIFAKAGLSLAYRLPKIKSELFHGTYAPEIVNRFFDTVNLQKGVSKILVEYSTALIQVIFGLILLSFYHATFILFGIVLVLILVTIFYFTSPKGMSTAMKESTHKYETAYWLEEIGRTINTFKLVGGNSKLPILRVDKLLTRYVEFRTHHFSVLVFQYKVLIGFKVLIVTSLLIAGSLLLINGQISIGQFVAAEVIIVMVVNAVEKLIISLETVYDTLVASEKLGQIMDMELEDHNESEKDITNQQKGIKLAMENVIFQPRDVSKPILKGVTLTIEPGSKAVITGKSGSGKSAILALFSGLYETYQGKVKINDLSLEMIHLDKYRSSIGDCMELQQIFHGTIGENILVGRDIEPKQMEFLLELVGLKDFVYQLPEDLNTILLPEGRGLSRKMAQAIMLARAFVGEPQAMILENSLQHLDKEIKDRVKNYLFGGKWTLAMVTQDVEVIKQASQVIVMDNGELIFQGDQAGYQKFLTLNS</sequence>
<dbReference type="InterPro" id="IPR011527">
    <property type="entry name" value="ABC1_TM_dom"/>
</dbReference>
<dbReference type="InterPro" id="IPR036640">
    <property type="entry name" value="ABC1_TM_sf"/>
</dbReference>
<protein>
    <submittedName>
        <fullName evidence="8">ABC-type bacteriocin/lantibiotic exporter, contains an N-terminal double-glycine peptidase domain</fullName>
    </submittedName>
</protein>
<dbReference type="SUPFAM" id="SSF90123">
    <property type="entry name" value="ABC transporter transmembrane region"/>
    <property type="match status" value="1"/>
</dbReference>
<keyword evidence="4 5" id="KW-0472">Membrane</keyword>
<dbReference type="AlphaFoldDB" id="A0A1I0YHV8"/>
<dbReference type="GO" id="GO:0005886">
    <property type="term" value="C:plasma membrane"/>
    <property type="evidence" value="ECO:0007669"/>
    <property type="project" value="UniProtKB-SubCell"/>
</dbReference>
<name>A0A1I0YHV8_9BACT</name>
<evidence type="ECO:0000259" key="6">
    <source>
        <dbReference type="PROSITE" id="PS50893"/>
    </source>
</evidence>
<feature type="transmembrane region" description="Helical" evidence="5">
    <location>
        <begin position="27"/>
        <end position="49"/>
    </location>
</feature>
<evidence type="ECO:0000256" key="2">
    <source>
        <dbReference type="ARBA" id="ARBA00022692"/>
    </source>
</evidence>
<dbReference type="SUPFAM" id="SSF52540">
    <property type="entry name" value="P-loop containing nucleoside triphosphate hydrolases"/>
    <property type="match status" value="1"/>
</dbReference>
<evidence type="ECO:0000256" key="3">
    <source>
        <dbReference type="ARBA" id="ARBA00022989"/>
    </source>
</evidence>
<dbReference type="EMBL" id="FOKK01000004">
    <property type="protein sequence ID" value="SFB12070.1"/>
    <property type="molecule type" value="Genomic_DNA"/>
</dbReference>
<comment type="subcellular location">
    <subcellularLocation>
        <location evidence="1">Cell membrane</location>
        <topology evidence="1">Multi-pass membrane protein</topology>
    </subcellularLocation>
</comment>
<gene>
    <name evidence="8" type="ORF">SAMN04489723_104308</name>
</gene>
<evidence type="ECO:0000256" key="4">
    <source>
        <dbReference type="ARBA" id="ARBA00023136"/>
    </source>
</evidence>
<keyword evidence="3 5" id="KW-1133">Transmembrane helix</keyword>
<dbReference type="Proteomes" id="UP000198790">
    <property type="component" value="Unassembled WGS sequence"/>
</dbReference>
<dbReference type="PANTHER" id="PTHR43394">
    <property type="entry name" value="ATP-DEPENDENT PERMEASE MDL1, MITOCHONDRIAL"/>
    <property type="match status" value="1"/>
</dbReference>
<dbReference type="Gene3D" id="1.20.1560.10">
    <property type="entry name" value="ABC transporter type 1, transmembrane domain"/>
    <property type="match status" value="1"/>
</dbReference>
<keyword evidence="2 5" id="KW-0812">Transmembrane</keyword>
<organism evidence="8 9">
    <name type="scientific">Algoriphagus aquimarinus</name>
    <dbReference type="NCBI Taxonomy" id="237018"/>
    <lineage>
        <taxon>Bacteria</taxon>
        <taxon>Pseudomonadati</taxon>
        <taxon>Bacteroidota</taxon>
        <taxon>Cytophagia</taxon>
        <taxon>Cytophagales</taxon>
        <taxon>Cyclobacteriaceae</taxon>
        <taxon>Algoriphagus</taxon>
    </lineage>
</organism>
<feature type="transmembrane region" description="Helical" evidence="5">
    <location>
        <begin position="163"/>
        <end position="181"/>
    </location>
</feature>
<dbReference type="GO" id="GO:0005524">
    <property type="term" value="F:ATP binding"/>
    <property type="evidence" value="ECO:0007669"/>
    <property type="project" value="InterPro"/>
</dbReference>
<dbReference type="Pfam" id="PF00005">
    <property type="entry name" value="ABC_tran"/>
    <property type="match status" value="1"/>
</dbReference>
<dbReference type="Gene3D" id="3.40.50.300">
    <property type="entry name" value="P-loop containing nucleotide triphosphate hydrolases"/>
    <property type="match status" value="1"/>
</dbReference>
<accession>A0A1I0YHV8</accession>
<feature type="transmembrane region" description="Helical" evidence="5">
    <location>
        <begin position="61"/>
        <end position="80"/>
    </location>
</feature>
<dbReference type="PROSITE" id="PS50929">
    <property type="entry name" value="ABC_TM1F"/>
    <property type="match status" value="1"/>
</dbReference>
<dbReference type="PANTHER" id="PTHR43394:SF4">
    <property type="entry name" value="TOXIN SECRETION ABC TRANSPORTER ATP-BINDING PROTEIN"/>
    <property type="match status" value="1"/>
</dbReference>
<dbReference type="InterPro" id="IPR003439">
    <property type="entry name" value="ABC_transporter-like_ATP-bd"/>
</dbReference>
<feature type="transmembrane region" description="Helical" evidence="5">
    <location>
        <begin position="251"/>
        <end position="272"/>
    </location>
</feature>
<evidence type="ECO:0000313" key="8">
    <source>
        <dbReference type="EMBL" id="SFB12070.1"/>
    </source>
</evidence>
<proteinExistence type="predicted"/>
<feature type="domain" description="ABC transmembrane type-1" evidence="7">
    <location>
        <begin position="29"/>
        <end position="307"/>
    </location>
</feature>
<dbReference type="GO" id="GO:0015421">
    <property type="term" value="F:ABC-type oligopeptide transporter activity"/>
    <property type="evidence" value="ECO:0007669"/>
    <property type="project" value="TreeGrafter"/>
</dbReference>
<dbReference type="InterPro" id="IPR027417">
    <property type="entry name" value="P-loop_NTPase"/>
</dbReference>
<reference evidence="8 9" key="1">
    <citation type="submission" date="2016-10" db="EMBL/GenBank/DDBJ databases">
        <authorList>
            <person name="de Groot N.N."/>
        </authorList>
    </citation>
    <scope>NUCLEOTIDE SEQUENCE [LARGE SCALE GENOMIC DNA]</scope>
    <source>
        <strain evidence="8 9">DSM 23399</strain>
    </source>
</reference>
<feature type="transmembrane region" description="Helical" evidence="5">
    <location>
        <begin position="139"/>
        <end position="157"/>
    </location>
</feature>